<keyword evidence="2" id="KW-1185">Reference proteome</keyword>
<dbReference type="RefSeq" id="WP_265720512.1">
    <property type="nucleotide sequence ID" value="NZ_JAPIVK010000003.1"/>
</dbReference>
<reference evidence="2" key="1">
    <citation type="journal article" date="2019" name="Int. J. Syst. Evol. Microbiol.">
        <title>The Global Catalogue of Microorganisms (GCM) 10K type strain sequencing project: providing services to taxonomists for standard genome sequencing and annotation.</title>
        <authorList>
            <consortium name="The Broad Institute Genomics Platform"/>
            <consortium name="The Broad Institute Genome Sequencing Center for Infectious Disease"/>
            <person name="Wu L."/>
            <person name="Ma J."/>
        </authorList>
    </citation>
    <scope>NUCLEOTIDE SEQUENCE [LARGE SCALE GENOMIC DNA]</scope>
    <source>
        <strain evidence="2">KCTC 12848</strain>
    </source>
</reference>
<dbReference type="Proteomes" id="UP001597425">
    <property type="component" value="Unassembled WGS sequence"/>
</dbReference>
<organism evidence="1 2">
    <name type="scientific">Microbulbifer halophilus</name>
    <dbReference type="NCBI Taxonomy" id="453963"/>
    <lineage>
        <taxon>Bacteria</taxon>
        <taxon>Pseudomonadati</taxon>
        <taxon>Pseudomonadota</taxon>
        <taxon>Gammaproteobacteria</taxon>
        <taxon>Cellvibrionales</taxon>
        <taxon>Microbulbiferaceae</taxon>
        <taxon>Microbulbifer</taxon>
    </lineage>
</organism>
<gene>
    <name evidence="1" type="ORF">ACFSKX_04925</name>
</gene>
<dbReference type="EMBL" id="JBHUJD010000005">
    <property type="protein sequence ID" value="MFD2309753.1"/>
    <property type="molecule type" value="Genomic_DNA"/>
</dbReference>
<accession>A0ABW5EBV2</accession>
<comment type="caution">
    <text evidence="1">The sequence shown here is derived from an EMBL/GenBank/DDBJ whole genome shotgun (WGS) entry which is preliminary data.</text>
</comment>
<proteinExistence type="predicted"/>
<sequence>MANAQEDTASTPAQELLSLYDEFSEIEAYCAFFCDAVAALGATRNFPLEPASAGGLMLVAERVKAEVAGLKDKVNRIRLYVQARE</sequence>
<name>A0ABW5EBV2_9GAMM</name>
<evidence type="ECO:0000313" key="1">
    <source>
        <dbReference type="EMBL" id="MFD2309753.1"/>
    </source>
</evidence>
<evidence type="ECO:0000313" key="2">
    <source>
        <dbReference type="Proteomes" id="UP001597425"/>
    </source>
</evidence>
<protein>
    <submittedName>
        <fullName evidence="1">Uncharacterized protein</fullName>
    </submittedName>
</protein>